<organism evidence="2 3">
    <name type="scientific">Beggiatoa alba B18LD</name>
    <dbReference type="NCBI Taxonomy" id="395493"/>
    <lineage>
        <taxon>Bacteria</taxon>
        <taxon>Pseudomonadati</taxon>
        <taxon>Pseudomonadota</taxon>
        <taxon>Gammaproteobacteria</taxon>
        <taxon>Thiotrichales</taxon>
        <taxon>Thiotrichaceae</taxon>
        <taxon>Beggiatoa</taxon>
    </lineage>
</organism>
<dbReference type="eggNOG" id="ENOG5033GZC">
    <property type="taxonomic scope" value="Bacteria"/>
</dbReference>
<dbReference type="InterPro" id="IPR009875">
    <property type="entry name" value="PilZ_domain"/>
</dbReference>
<dbReference type="AlphaFoldDB" id="I3CJ26"/>
<dbReference type="Proteomes" id="UP000005744">
    <property type="component" value="Unassembled WGS sequence"/>
</dbReference>
<dbReference type="OrthoDB" id="5625505at2"/>
<dbReference type="EMBL" id="JH600070">
    <property type="protein sequence ID" value="EIJ43619.1"/>
    <property type="molecule type" value="Genomic_DNA"/>
</dbReference>
<keyword evidence="3" id="KW-1185">Reference proteome</keyword>
<sequence length="220" mass="25173">MAEPNTDSFAIFEVIDTHSRESMGQVGDVSKDGIMLLTTKPLPLKQTKEVLIHLPSSDAFYQEMIPLDIDPLWIKNDETQPDLYRIGCQFAKAERSDLEMLIRQFGAKRSTRKNLLFYLDVYEKDSEELLGHLGDISDTGIMLITSYTMPLGETREIIIKLPEDEEFSDRTIEADVEIRWSRPDVNPEFNCVGCLFTHIAPKYKPLIKKVQEVLGFDDVV</sequence>
<name>I3CJ26_9GAMM</name>
<dbReference type="Gene3D" id="2.40.10.220">
    <property type="entry name" value="predicted glycosyltransferase like domains"/>
    <property type="match status" value="1"/>
</dbReference>
<dbReference type="GO" id="GO:0035438">
    <property type="term" value="F:cyclic-di-GMP binding"/>
    <property type="evidence" value="ECO:0007669"/>
    <property type="project" value="InterPro"/>
</dbReference>
<gene>
    <name evidence="2" type="ORF">BegalDRAFT_2784</name>
</gene>
<proteinExistence type="predicted"/>
<evidence type="ECO:0000259" key="1">
    <source>
        <dbReference type="Pfam" id="PF07238"/>
    </source>
</evidence>
<evidence type="ECO:0000313" key="2">
    <source>
        <dbReference type="EMBL" id="EIJ43619.1"/>
    </source>
</evidence>
<feature type="domain" description="PilZ" evidence="1">
    <location>
        <begin position="123"/>
        <end position="202"/>
    </location>
</feature>
<dbReference type="Pfam" id="PF07238">
    <property type="entry name" value="PilZ"/>
    <property type="match status" value="1"/>
</dbReference>
<dbReference type="STRING" id="395493.BegalDRAFT_2784"/>
<protein>
    <submittedName>
        <fullName evidence="2">PilZ domain-containing protein</fullName>
    </submittedName>
</protein>
<evidence type="ECO:0000313" key="3">
    <source>
        <dbReference type="Proteomes" id="UP000005744"/>
    </source>
</evidence>
<dbReference type="HOGENOM" id="CLU_1253910_0_0_6"/>
<accession>I3CJ26</accession>
<reference evidence="2 3" key="1">
    <citation type="submission" date="2011-11" db="EMBL/GenBank/DDBJ databases">
        <title>Improved High-Quality Draft sequence of Beggiatoa alba B18lD.</title>
        <authorList>
            <consortium name="US DOE Joint Genome Institute"/>
            <person name="Lucas S."/>
            <person name="Han J."/>
            <person name="Lapidus A."/>
            <person name="Cheng J.-F."/>
            <person name="Goodwin L."/>
            <person name="Pitluck S."/>
            <person name="Peters L."/>
            <person name="Mikhailova N."/>
            <person name="Held B."/>
            <person name="Detter J.C."/>
            <person name="Han C."/>
            <person name="Tapia R."/>
            <person name="Land M."/>
            <person name="Hauser L."/>
            <person name="Kyrpides N."/>
            <person name="Ivanova N."/>
            <person name="Pagani I."/>
            <person name="Samuel K."/>
            <person name="Teske A."/>
            <person name="Mueller J."/>
            <person name="Woyke T."/>
        </authorList>
    </citation>
    <scope>NUCLEOTIDE SEQUENCE [LARGE SCALE GENOMIC DNA]</scope>
    <source>
        <strain evidence="2 3">B18LD</strain>
    </source>
</reference>
<dbReference type="RefSeq" id="WP_002690938.1">
    <property type="nucleotide sequence ID" value="NZ_JH600070.1"/>
</dbReference>